<sequence>MTLQLPYRGDGTGRPVDLAEMPMVLHGRPRKQWRYVGVFGERLMLCAGVVRIGPFPQTFWAVWDRDKQALRERTRLRAPRSYVRLPDGRVWVEDGGVAIDLVVDPGVPVETVSEAGDAWIWTRKQGAVRVHGTVTLEGEPIAVDALGCVDESAGFHSRLTEWEWSAGVGSLSDGRSVGWNLVTGIHDAETGSERTVWVDGVPTELPPVSFASDLSSVTFPSGESLTFSSEAVRERNDDFRVFKSDYRQPFGAFAGTLPGGLQVVEGRGVMERHSALW</sequence>
<name>A0A6J4S3X9_9ACTN</name>
<evidence type="ECO:0008006" key="2">
    <source>
        <dbReference type="Google" id="ProtNLM"/>
    </source>
</evidence>
<dbReference type="InterPro" id="IPR021243">
    <property type="entry name" value="DUF2804"/>
</dbReference>
<accession>A0A6J4S3X9</accession>
<dbReference type="PANTHER" id="PTHR35868:SF4">
    <property type="entry name" value="DUF2804 DOMAIN-CONTAINING PROTEIN"/>
    <property type="match status" value="1"/>
</dbReference>
<gene>
    <name evidence="1" type="ORF">AVDCRST_MAG85-1072</name>
</gene>
<dbReference type="EMBL" id="CADCVT010000119">
    <property type="protein sequence ID" value="CAA9488143.1"/>
    <property type="molecule type" value="Genomic_DNA"/>
</dbReference>
<dbReference type="SUPFAM" id="SSF159245">
    <property type="entry name" value="AttH-like"/>
    <property type="match status" value="1"/>
</dbReference>
<organism evidence="1">
    <name type="scientific">uncultured Solirubrobacteraceae bacterium</name>
    <dbReference type="NCBI Taxonomy" id="1162706"/>
    <lineage>
        <taxon>Bacteria</taxon>
        <taxon>Bacillati</taxon>
        <taxon>Actinomycetota</taxon>
        <taxon>Thermoleophilia</taxon>
        <taxon>Solirubrobacterales</taxon>
        <taxon>Solirubrobacteraceae</taxon>
        <taxon>environmental samples</taxon>
    </lineage>
</organism>
<evidence type="ECO:0000313" key="1">
    <source>
        <dbReference type="EMBL" id="CAA9488143.1"/>
    </source>
</evidence>
<dbReference type="AlphaFoldDB" id="A0A6J4S3X9"/>
<protein>
    <recommendedName>
        <fullName evidence="2">DUF2804 family protein</fullName>
    </recommendedName>
</protein>
<dbReference type="Pfam" id="PF10974">
    <property type="entry name" value="DUF2804"/>
    <property type="match status" value="1"/>
</dbReference>
<dbReference type="PANTHER" id="PTHR35868">
    <property type="entry name" value="DUF2804 DOMAIN-CONTAINING PROTEIN-RELATED"/>
    <property type="match status" value="1"/>
</dbReference>
<reference evidence="1" key="1">
    <citation type="submission" date="2020-02" db="EMBL/GenBank/DDBJ databases">
        <authorList>
            <person name="Meier V. D."/>
        </authorList>
    </citation>
    <scope>NUCLEOTIDE SEQUENCE</scope>
    <source>
        <strain evidence="1">AVDCRST_MAG85</strain>
    </source>
</reference>
<proteinExistence type="predicted"/>